<keyword evidence="2" id="KW-0808">Transferase</keyword>
<dbReference type="InterPro" id="IPR001296">
    <property type="entry name" value="Glyco_trans_1"/>
</dbReference>
<evidence type="ECO:0000256" key="2">
    <source>
        <dbReference type="ARBA" id="ARBA00022679"/>
    </source>
</evidence>
<protein>
    <recommendedName>
        <fullName evidence="1">D-inositol 3-phosphate glycosyltransferase</fullName>
    </recommendedName>
</protein>
<dbReference type="SUPFAM" id="SSF53756">
    <property type="entry name" value="UDP-Glycosyltransferase/glycogen phosphorylase"/>
    <property type="match status" value="1"/>
</dbReference>
<evidence type="ECO:0000256" key="1">
    <source>
        <dbReference type="ARBA" id="ARBA00021292"/>
    </source>
</evidence>
<reference evidence="4 5" key="1">
    <citation type="submission" date="2023-07" db="EMBL/GenBank/DDBJ databases">
        <title>Comparative genomics of wheat-associated soil bacteria to identify genetic determinants of phenazine resistance.</title>
        <authorList>
            <person name="Mouncey N."/>
        </authorList>
    </citation>
    <scope>NUCLEOTIDE SEQUENCE [LARGE SCALE GENOMIC DNA]</scope>
    <source>
        <strain evidence="4 5">W4I19-2</strain>
    </source>
</reference>
<comment type="caution">
    <text evidence="4">The sequence shown here is derived from an EMBL/GenBank/DDBJ whole genome shotgun (WGS) entry which is preliminary data.</text>
</comment>
<gene>
    <name evidence="4" type="ORF">QFZ56_002611</name>
</gene>
<evidence type="ECO:0000313" key="5">
    <source>
        <dbReference type="Proteomes" id="UP001243364"/>
    </source>
</evidence>
<name>A0ABU0PZ04_STRAH</name>
<keyword evidence="5" id="KW-1185">Reference proteome</keyword>
<organism evidence="4 5">
    <name type="scientific">Streptomyces achromogenes</name>
    <dbReference type="NCBI Taxonomy" id="67255"/>
    <lineage>
        <taxon>Bacteria</taxon>
        <taxon>Bacillati</taxon>
        <taxon>Actinomycetota</taxon>
        <taxon>Actinomycetes</taxon>
        <taxon>Kitasatosporales</taxon>
        <taxon>Streptomycetaceae</taxon>
        <taxon>Streptomyces</taxon>
    </lineage>
</organism>
<dbReference type="Proteomes" id="UP001243364">
    <property type="component" value="Unassembled WGS sequence"/>
</dbReference>
<dbReference type="Gene3D" id="3.40.50.2000">
    <property type="entry name" value="Glycogen Phosphorylase B"/>
    <property type="match status" value="2"/>
</dbReference>
<dbReference type="CDD" id="cd03801">
    <property type="entry name" value="GT4_PimA-like"/>
    <property type="match status" value="1"/>
</dbReference>
<dbReference type="EMBL" id="JAUSYA010000001">
    <property type="protein sequence ID" value="MDQ0683648.1"/>
    <property type="molecule type" value="Genomic_DNA"/>
</dbReference>
<dbReference type="Pfam" id="PF00534">
    <property type="entry name" value="Glycos_transf_1"/>
    <property type="match status" value="1"/>
</dbReference>
<dbReference type="PANTHER" id="PTHR12526:SF635">
    <property type="entry name" value="GLYCOSYL TRANSFERASE GROUP 1"/>
    <property type="match status" value="1"/>
</dbReference>
<sequence>MVPHVVLTWVTTARGGAEHSVIELAGNLARMVPDVDVLWWRQGGPAAGICAPARVHEVTNWQEYQQAFTRICQPADGRPVVVISSHRTAAADVVLGPHTRVIPVVRHVVNAEQVLRVVDPDQGVMVKRTIGDLPWELLTAVPVWVGISHASSAALRQHAPKARYVSTIHNGVAIPAEIPERTRPGTGRLLVAAVARTVPWKRTEHLVRAVADPRLSTAVRLDVFGEAGSQQRELEDLVRELAAPVHFLGYTDDLPRRLAGYDLLATASVQEGFGRAVIDAAGAAIPALVPNAGASPELVIDALTGMVYDPDDPGDLVAALTDALLDRASLTRMGSAARALAEAWYTPGRCAAQYLTLVMGQRPAARALEPAR</sequence>
<evidence type="ECO:0000313" key="4">
    <source>
        <dbReference type="EMBL" id="MDQ0683648.1"/>
    </source>
</evidence>
<dbReference type="PANTHER" id="PTHR12526">
    <property type="entry name" value="GLYCOSYLTRANSFERASE"/>
    <property type="match status" value="1"/>
</dbReference>
<evidence type="ECO:0000259" key="3">
    <source>
        <dbReference type="Pfam" id="PF00534"/>
    </source>
</evidence>
<feature type="domain" description="Glycosyl transferase family 1" evidence="3">
    <location>
        <begin position="179"/>
        <end position="338"/>
    </location>
</feature>
<proteinExistence type="predicted"/>
<accession>A0ABU0PZ04</accession>